<organism evidence="3 4">
    <name type="scientific">Gordonia effusa NBRC 100432</name>
    <dbReference type="NCBI Taxonomy" id="1077974"/>
    <lineage>
        <taxon>Bacteria</taxon>
        <taxon>Bacillati</taxon>
        <taxon>Actinomycetota</taxon>
        <taxon>Actinomycetes</taxon>
        <taxon>Mycobacteriales</taxon>
        <taxon>Gordoniaceae</taxon>
        <taxon>Gordonia</taxon>
    </lineage>
</organism>
<accession>H0R514</accession>
<evidence type="ECO:0000313" key="3">
    <source>
        <dbReference type="EMBL" id="GAB20165.1"/>
    </source>
</evidence>
<keyword evidence="4" id="KW-1185">Reference proteome</keyword>
<evidence type="ECO:0000313" key="4">
    <source>
        <dbReference type="Proteomes" id="UP000035034"/>
    </source>
</evidence>
<keyword evidence="1" id="KW-0597">Phosphoprotein</keyword>
<comment type="caution">
    <text evidence="3">The sequence shown here is derived from an EMBL/GenBank/DDBJ whole genome shotgun (WGS) entry which is preliminary data.</text>
</comment>
<dbReference type="RefSeq" id="WP_007319500.1">
    <property type="nucleotide sequence ID" value="NZ_BAEH01000106.1"/>
</dbReference>
<sequence length="136" mass="14675">MSQPTESASSADRVTLRVLVYSDNARTRGQVIGALGNSLHPDLPDLDYVEVATEPMVFTQLDLHAIDIAILDGEATPAGGMGVAKQIRDEYNPCPPLVVLVAREADRWLADWSRADATARLPIDPIALSRTLIGLL</sequence>
<name>H0R514_9ACTN</name>
<dbReference type="InterPro" id="IPR011006">
    <property type="entry name" value="CheY-like_superfamily"/>
</dbReference>
<dbReference type="AlphaFoldDB" id="H0R514"/>
<feature type="modified residue" description="4-aspartylphosphate" evidence="1">
    <location>
        <position position="72"/>
    </location>
</feature>
<proteinExistence type="predicted"/>
<evidence type="ECO:0000259" key="2">
    <source>
        <dbReference type="PROSITE" id="PS50110"/>
    </source>
</evidence>
<protein>
    <recommendedName>
        <fullName evidence="2">Response regulatory domain-containing protein</fullName>
    </recommendedName>
</protein>
<dbReference type="Proteomes" id="UP000035034">
    <property type="component" value="Unassembled WGS sequence"/>
</dbReference>
<dbReference type="PROSITE" id="PS50110">
    <property type="entry name" value="RESPONSE_REGULATORY"/>
    <property type="match status" value="1"/>
</dbReference>
<dbReference type="InterPro" id="IPR001789">
    <property type="entry name" value="Sig_transdc_resp-reg_receiver"/>
</dbReference>
<reference evidence="3 4" key="1">
    <citation type="submission" date="2011-12" db="EMBL/GenBank/DDBJ databases">
        <title>Whole genome shotgun sequence of Gordonia effusa NBRC 100432.</title>
        <authorList>
            <person name="Yoshida I."/>
            <person name="Takarada H."/>
            <person name="Hosoyama A."/>
            <person name="Tsuchikane K."/>
            <person name="Katsumata H."/>
            <person name="Yamazaki S."/>
            <person name="Fujita N."/>
        </authorList>
    </citation>
    <scope>NUCLEOTIDE SEQUENCE [LARGE SCALE GENOMIC DNA]</scope>
    <source>
        <strain evidence="3 4">NBRC 100432</strain>
    </source>
</reference>
<dbReference type="eggNOG" id="COG0784">
    <property type="taxonomic scope" value="Bacteria"/>
</dbReference>
<feature type="domain" description="Response regulatory" evidence="2">
    <location>
        <begin position="17"/>
        <end position="136"/>
    </location>
</feature>
<dbReference type="SUPFAM" id="SSF52172">
    <property type="entry name" value="CheY-like"/>
    <property type="match status" value="1"/>
</dbReference>
<gene>
    <name evidence="3" type="ORF">GOEFS_106_00610</name>
</gene>
<evidence type="ECO:0000256" key="1">
    <source>
        <dbReference type="PROSITE-ProRule" id="PRU00169"/>
    </source>
</evidence>
<dbReference type="EMBL" id="BAEH01000106">
    <property type="protein sequence ID" value="GAB20165.1"/>
    <property type="molecule type" value="Genomic_DNA"/>
</dbReference>
<dbReference type="STRING" id="1077974.GOEFS_106_00610"/>
<dbReference type="GO" id="GO:0000160">
    <property type="term" value="P:phosphorelay signal transduction system"/>
    <property type="evidence" value="ECO:0007669"/>
    <property type="project" value="InterPro"/>
</dbReference>
<dbReference type="OrthoDB" id="3395459at2"/>